<organism evidence="1 2">
    <name type="scientific">Candidatus Sungbacteria bacterium RIFCSPLOWO2_12_FULL_41_11</name>
    <dbReference type="NCBI Taxonomy" id="1802286"/>
    <lineage>
        <taxon>Bacteria</taxon>
        <taxon>Candidatus Sungiibacteriota</taxon>
    </lineage>
</organism>
<evidence type="ECO:0000313" key="1">
    <source>
        <dbReference type="EMBL" id="OHA13860.1"/>
    </source>
</evidence>
<accession>A0A1G2LQF2</accession>
<name>A0A1G2LQF2_9BACT</name>
<comment type="caution">
    <text evidence="1">The sequence shown here is derived from an EMBL/GenBank/DDBJ whole genome shotgun (WGS) entry which is preliminary data.</text>
</comment>
<proteinExistence type="predicted"/>
<dbReference type="AlphaFoldDB" id="A0A1G2LQF2"/>
<reference evidence="1 2" key="1">
    <citation type="journal article" date="2016" name="Nat. Commun.">
        <title>Thousands of microbial genomes shed light on interconnected biogeochemical processes in an aquifer system.</title>
        <authorList>
            <person name="Anantharaman K."/>
            <person name="Brown C.T."/>
            <person name="Hug L.A."/>
            <person name="Sharon I."/>
            <person name="Castelle C.J."/>
            <person name="Probst A.J."/>
            <person name="Thomas B.C."/>
            <person name="Singh A."/>
            <person name="Wilkins M.J."/>
            <person name="Karaoz U."/>
            <person name="Brodie E.L."/>
            <person name="Williams K.H."/>
            <person name="Hubbard S.S."/>
            <person name="Banfield J.F."/>
        </authorList>
    </citation>
    <scope>NUCLEOTIDE SEQUENCE [LARGE SCALE GENOMIC DNA]</scope>
</reference>
<evidence type="ECO:0000313" key="2">
    <source>
        <dbReference type="Proteomes" id="UP000177171"/>
    </source>
</evidence>
<dbReference type="EMBL" id="MHQY01000016">
    <property type="protein sequence ID" value="OHA13860.1"/>
    <property type="molecule type" value="Genomic_DNA"/>
</dbReference>
<gene>
    <name evidence="1" type="ORF">A3G49_04620</name>
</gene>
<protein>
    <submittedName>
        <fullName evidence="1">Uncharacterized protein</fullName>
    </submittedName>
</protein>
<dbReference type="Proteomes" id="UP000177171">
    <property type="component" value="Unassembled WGS sequence"/>
</dbReference>
<sequence>MLTDSQNRKLGKDSINNIEYNEIPDGVYYQESIGNPEGIVVPEPSKNIWIPHPISGQYSINVIGTGNGEYTLGTLIYDKSGELKDMDFKGNTAINDIQEFELNYSADNIQDAENYRMVNIDIKPGSDPNPINIKSKGVTPVAILSDQFFNAKDVVISSVLLVDAKPKKSNIEDVNNDGFQDLVIHFDTQSLNLSTTSTEAVLIGSLNDCSLIKGTDAVRVLSVPEKRSAILKLFDFFATEFYAMFNILG</sequence>